<dbReference type="PANTHER" id="PTHR30346:SF0">
    <property type="entry name" value="HCA OPERON TRANSCRIPTIONAL ACTIVATOR HCAR"/>
    <property type="match status" value="1"/>
</dbReference>
<evidence type="ECO:0000259" key="5">
    <source>
        <dbReference type="PROSITE" id="PS50931"/>
    </source>
</evidence>
<comment type="similarity">
    <text evidence="1">Belongs to the LysR transcriptional regulatory family.</text>
</comment>
<evidence type="ECO:0000256" key="1">
    <source>
        <dbReference type="ARBA" id="ARBA00009437"/>
    </source>
</evidence>
<dbReference type="Proteomes" id="UP000253383">
    <property type="component" value="Unassembled WGS sequence"/>
</dbReference>
<evidence type="ECO:0000256" key="3">
    <source>
        <dbReference type="ARBA" id="ARBA00023125"/>
    </source>
</evidence>
<dbReference type="AlphaFoldDB" id="A0A368JIN9"/>
<evidence type="ECO:0000313" key="6">
    <source>
        <dbReference type="EMBL" id="RCR67402.1"/>
    </source>
</evidence>
<dbReference type="InterPro" id="IPR036388">
    <property type="entry name" value="WH-like_DNA-bd_sf"/>
</dbReference>
<reference evidence="6 7" key="1">
    <citation type="submission" date="2018-07" db="EMBL/GenBank/DDBJ databases">
        <title>Genome analysis of Larkinella rosea.</title>
        <authorList>
            <person name="Zhou Z."/>
            <person name="Wang G."/>
        </authorList>
    </citation>
    <scope>NUCLEOTIDE SEQUENCE [LARGE SCALE GENOMIC DNA]</scope>
    <source>
        <strain evidence="7">zzj9</strain>
    </source>
</reference>
<dbReference type="EMBL" id="QOWE01000019">
    <property type="protein sequence ID" value="RCR67402.1"/>
    <property type="molecule type" value="Genomic_DNA"/>
</dbReference>
<dbReference type="InterPro" id="IPR000847">
    <property type="entry name" value="LysR_HTH_N"/>
</dbReference>
<dbReference type="GO" id="GO:0003677">
    <property type="term" value="F:DNA binding"/>
    <property type="evidence" value="ECO:0007669"/>
    <property type="project" value="UniProtKB-KW"/>
</dbReference>
<dbReference type="Pfam" id="PF00126">
    <property type="entry name" value="HTH_1"/>
    <property type="match status" value="1"/>
</dbReference>
<feature type="domain" description="HTH lysR-type" evidence="5">
    <location>
        <begin position="1"/>
        <end position="62"/>
    </location>
</feature>
<keyword evidence="2" id="KW-0805">Transcription regulation</keyword>
<proteinExistence type="inferred from homology"/>
<dbReference type="GO" id="GO:0032993">
    <property type="term" value="C:protein-DNA complex"/>
    <property type="evidence" value="ECO:0007669"/>
    <property type="project" value="TreeGrafter"/>
</dbReference>
<organism evidence="6 7">
    <name type="scientific">Larkinella punicea</name>
    <dbReference type="NCBI Taxonomy" id="2315727"/>
    <lineage>
        <taxon>Bacteria</taxon>
        <taxon>Pseudomonadati</taxon>
        <taxon>Bacteroidota</taxon>
        <taxon>Cytophagia</taxon>
        <taxon>Cytophagales</taxon>
        <taxon>Spirosomataceae</taxon>
        <taxon>Larkinella</taxon>
    </lineage>
</organism>
<dbReference type="FunFam" id="1.10.10.10:FF:000001">
    <property type="entry name" value="LysR family transcriptional regulator"/>
    <property type="match status" value="1"/>
</dbReference>
<comment type="caution">
    <text evidence="6">The sequence shown here is derived from an EMBL/GenBank/DDBJ whole genome shotgun (WGS) entry which is preliminary data.</text>
</comment>
<keyword evidence="7" id="KW-1185">Reference proteome</keyword>
<dbReference type="CDD" id="cd05466">
    <property type="entry name" value="PBP2_LTTR_substrate"/>
    <property type="match status" value="1"/>
</dbReference>
<dbReference type="Pfam" id="PF03466">
    <property type="entry name" value="LysR_substrate"/>
    <property type="match status" value="1"/>
</dbReference>
<evidence type="ECO:0000313" key="7">
    <source>
        <dbReference type="Proteomes" id="UP000253383"/>
    </source>
</evidence>
<gene>
    <name evidence="6" type="ORF">DUE52_21610</name>
</gene>
<dbReference type="Gene3D" id="3.40.190.290">
    <property type="match status" value="1"/>
</dbReference>
<dbReference type="OrthoDB" id="9803735at2"/>
<keyword evidence="4" id="KW-0804">Transcription</keyword>
<dbReference type="RefSeq" id="WP_114408137.1">
    <property type="nucleotide sequence ID" value="NZ_QOWE01000019.1"/>
</dbReference>
<sequence length="302" mass="33626">MELRQLKYFVGVADALHFGRAAKTLFVSQPALSQQIKLLEGELGVELFVTSQRNRHHKVALTEAGSYFLAEAKRILQLSENAVRNVRQAGANQLIVTLGVFKLILPERIMGMLELFTTHFPTLDIRLVEQPNPVLVQDSVANDQVDLGMTVLPLERKGLVATPYAEADYAVLLDKNHSLATQTAVRLSQLQTERWIDHGPDAGLYFGQLEEACRQAGFVRQNNIVQYVPSFDLLKSMVRLGRGIAFIPVSLDLRQEPDLLAMPIINADGSAFKQVVIQHVLIHKAEHAKPLVQALSGLVNRR</sequence>
<keyword evidence="3" id="KW-0238">DNA-binding</keyword>
<dbReference type="InterPro" id="IPR005119">
    <property type="entry name" value="LysR_subst-bd"/>
</dbReference>
<name>A0A368JIN9_9BACT</name>
<dbReference type="PRINTS" id="PR00039">
    <property type="entry name" value="HTHLYSR"/>
</dbReference>
<evidence type="ECO:0000256" key="4">
    <source>
        <dbReference type="ARBA" id="ARBA00023163"/>
    </source>
</evidence>
<dbReference type="SUPFAM" id="SSF46785">
    <property type="entry name" value="Winged helix' DNA-binding domain"/>
    <property type="match status" value="1"/>
</dbReference>
<dbReference type="PROSITE" id="PS50931">
    <property type="entry name" value="HTH_LYSR"/>
    <property type="match status" value="1"/>
</dbReference>
<accession>A0A368JIN9</accession>
<evidence type="ECO:0000256" key="2">
    <source>
        <dbReference type="ARBA" id="ARBA00023015"/>
    </source>
</evidence>
<dbReference type="Gene3D" id="1.10.10.10">
    <property type="entry name" value="Winged helix-like DNA-binding domain superfamily/Winged helix DNA-binding domain"/>
    <property type="match status" value="1"/>
</dbReference>
<dbReference type="InterPro" id="IPR036390">
    <property type="entry name" value="WH_DNA-bd_sf"/>
</dbReference>
<dbReference type="SUPFAM" id="SSF53850">
    <property type="entry name" value="Periplasmic binding protein-like II"/>
    <property type="match status" value="1"/>
</dbReference>
<protein>
    <submittedName>
        <fullName evidence="6">LysR family transcriptional regulator</fullName>
    </submittedName>
</protein>
<dbReference type="PANTHER" id="PTHR30346">
    <property type="entry name" value="TRANSCRIPTIONAL DUAL REGULATOR HCAR-RELATED"/>
    <property type="match status" value="1"/>
</dbReference>
<dbReference type="GO" id="GO:0003700">
    <property type="term" value="F:DNA-binding transcription factor activity"/>
    <property type="evidence" value="ECO:0007669"/>
    <property type="project" value="InterPro"/>
</dbReference>